<feature type="region of interest" description="Disordered" evidence="1">
    <location>
        <begin position="1"/>
        <end position="37"/>
    </location>
</feature>
<dbReference type="Proteomes" id="UP001446871">
    <property type="component" value="Unassembled WGS sequence"/>
</dbReference>
<gene>
    <name evidence="2" type="ORF">PG996_014018</name>
</gene>
<comment type="caution">
    <text evidence="2">The sequence shown here is derived from an EMBL/GenBank/DDBJ whole genome shotgun (WGS) entry which is preliminary data.</text>
</comment>
<reference evidence="2 3" key="1">
    <citation type="submission" date="2023-01" db="EMBL/GenBank/DDBJ databases">
        <title>Analysis of 21 Apiospora genomes using comparative genomics revels a genus with tremendous synthesis potential of carbohydrate active enzymes and secondary metabolites.</title>
        <authorList>
            <person name="Sorensen T."/>
        </authorList>
    </citation>
    <scope>NUCLEOTIDE SEQUENCE [LARGE SCALE GENOMIC DNA]</scope>
    <source>
        <strain evidence="2 3">CBS 83171</strain>
    </source>
</reference>
<evidence type="ECO:0000313" key="3">
    <source>
        <dbReference type="Proteomes" id="UP001446871"/>
    </source>
</evidence>
<keyword evidence="3" id="KW-1185">Reference proteome</keyword>
<name>A0ABR1TH48_9PEZI</name>
<evidence type="ECO:0000256" key="1">
    <source>
        <dbReference type="SAM" id="MobiDB-lite"/>
    </source>
</evidence>
<feature type="compositionally biased region" description="Basic residues" evidence="1">
    <location>
        <begin position="21"/>
        <end position="34"/>
    </location>
</feature>
<protein>
    <submittedName>
        <fullName evidence="2">Adhesion and hyphal regulator 1</fullName>
    </submittedName>
</protein>
<organism evidence="2 3">
    <name type="scientific">Apiospora saccharicola</name>
    <dbReference type="NCBI Taxonomy" id="335842"/>
    <lineage>
        <taxon>Eukaryota</taxon>
        <taxon>Fungi</taxon>
        <taxon>Dikarya</taxon>
        <taxon>Ascomycota</taxon>
        <taxon>Pezizomycotina</taxon>
        <taxon>Sordariomycetes</taxon>
        <taxon>Xylariomycetidae</taxon>
        <taxon>Amphisphaeriales</taxon>
        <taxon>Apiosporaceae</taxon>
        <taxon>Apiospora</taxon>
    </lineage>
</organism>
<accession>A0ABR1TH48</accession>
<sequence length="77" mass="8951">MDRRDSSTRSLEPDGSQPSSKPKRMRKSRSRGLRTRTGCKSENIAEFMCDSLTCRARHKKCDENRMLSTEPRCLNWS</sequence>
<dbReference type="EMBL" id="JAQQWM010000009">
    <property type="protein sequence ID" value="KAK8045954.1"/>
    <property type="molecule type" value="Genomic_DNA"/>
</dbReference>
<evidence type="ECO:0000313" key="2">
    <source>
        <dbReference type="EMBL" id="KAK8045954.1"/>
    </source>
</evidence>
<proteinExistence type="predicted"/>